<dbReference type="SUPFAM" id="SSF46689">
    <property type="entry name" value="Homeodomain-like"/>
    <property type="match status" value="1"/>
</dbReference>
<comment type="subcellular location">
    <subcellularLocation>
        <location evidence="2">Endomembrane system</location>
        <topology evidence="2">Multi-pass membrane protein</topology>
    </subcellularLocation>
    <subcellularLocation>
        <location evidence="3">Endoplasmic reticulum membrane</location>
    </subcellularLocation>
    <subcellularLocation>
        <location evidence="1 7 8">Nucleus</location>
    </subcellularLocation>
</comment>
<proteinExistence type="predicted"/>
<evidence type="ECO:0000256" key="3">
    <source>
        <dbReference type="ARBA" id="ARBA00004586"/>
    </source>
</evidence>
<dbReference type="HOGENOM" id="CLU_033452_0_0_1"/>
<feature type="compositionally biased region" description="Low complexity" evidence="9">
    <location>
        <begin position="25"/>
        <end position="41"/>
    </location>
</feature>
<dbReference type="InterPro" id="IPR017970">
    <property type="entry name" value="Homeobox_CS"/>
</dbReference>
<dbReference type="GO" id="GO:0005789">
    <property type="term" value="C:endoplasmic reticulum membrane"/>
    <property type="evidence" value="ECO:0007669"/>
    <property type="project" value="UniProtKB-SubCell"/>
</dbReference>
<reference evidence="11 12" key="1">
    <citation type="submission" date="2015-01" db="EMBL/GenBank/DDBJ databases">
        <title>The Genome Sequence of Exophiala sideris CBS121828.</title>
        <authorList>
            <consortium name="The Broad Institute Genomics Platform"/>
            <person name="Cuomo C."/>
            <person name="de Hoog S."/>
            <person name="Gorbushina A."/>
            <person name="Stielow B."/>
            <person name="Teixiera M."/>
            <person name="Abouelleil A."/>
            <person name="Chapman S.B."/>
            <person name="Priest M."/>
            <person name="Young S.K."/>
            <person name="Wortman J."/>
            <person name="Nusbaum C."/>
            <person name="Birren B."/>
        </authorList>
    </citation>
    <scope>NUCLEOTIDE SEQUENCE [LARGE SCALE GENOMIC DNA]</scope>
    <source>
        <strain evidence="11 12">CBS 121828</strain>
    </source>
</reference>
<dbReference type="CDD" id="cd00086">
    <property type="entry name" value="homeodomain"/>
    <property type="match status" value="1"/>
</dbReference>
<keyword evidence="5 7" id="KW-0371">Homeobox</keyword>
<dbReference type="PROSITE" id="PS00027">
    <property type="entry name" value="HOMEOBOX_1"/>
    <property type="match status" value="1"/>
</dbReference>
<dbReference type="SMART" id="SM00389">
    <property type="entry name" value="HOX"/>
    <property type="match status" value="1"/>
</dbReference>
<feature type="region of interest" description="Disordered" evidence="9">
    <location>
        <begin position="1"/>
        <end position="20"/>
    </location>
</feature>
<feature type="compositionally biased region" description="Low complexity" evidence="9">
    <location>
        <begin position="165"/>
        <end position="175"/>
    </location>
</feature>
<dbReference type="Gene3D" id="1.10.10.60">
    <property type="entry name" value="Homeodomain-like"/>
    <property type="match status" value="1"/>
</dbReference>
<feature type="compositionally biased region" description="Basic and acidic residues" evidence="9">
    <location>
        <begin position="218"/>
        <end position="239"/>
    </location>
</feature>
<gene>
    <name evidence="11" type="ORF">PV11_06012</name>
</gene>
<dbReference type="InterPro" id="IPR051775">
    <property type="entry name" value="Homeobox_domain"/>
</dbReference>
<feature type="region of interest" description="Disordered" evidence="9">
    <location>
        <begin position="25"/>
        <end position="52"/>
    </location>
</feature>
<evidence type="ECO:0000256" key="1">
    <source>
        <dbReference type="ARBA" id="ARBA00004123"/>
    </source>
</evidence>
<dbReference type="OrthoDB" id="6159439at2759"/>
<name>A0A0D1YMF2_9EURO</name>
<feature type="compositionally biased region" description="Basic and acidic residues" evidence="9">
    <location>
        <begin position="178"/>
        <end position="187"/>
    </location>
</feature>
<evidence type="ECO:0000256" key="8">
    <source>
        <dbReference type="RuleBase" id="RU000682"/>
    </source>
</evidence>
<feature type="region of interest" description="Disordered" evidence="9">
    <location>
        <begin position="162"/>
        <end position="315"/>
    </location>
</feature>
<organism evidence="11 12">
    <name type="scientific">Exophiala sideris</name>
    <dbReference type="NCBI Taxonomy" id="1016849"/>
    <lineage>
        <taxon>Eukaryota</taxon>
        <taxon>Fungi</taxon>
        <taxon>Dikarya</taxon>
        <taxon>Ascomycota</taxon>
        <taxon>Pezizomycotina</taxon>
        <taxon>Eurotiomycetes</taxon>
        <taxon>Chaetothyriomycetidae</taxon>
        <taxon>Chaetothyriales</taxon>
        <taxon>Herpotrichiellaceae</taxon>
        <taxon>Exophiala</taxon>
    </lineage>
</organism>
<dbReference type="STRING" id="1016849.A0A0D1YMF2"/>
<feature type="domain" description="Homeobox" evidence="10">
    <location>
        <begin position="39"/>
        <end position="99"/>
    </location>
</feature>
<evidence type="ECO:0000256" key="9">
    <source>
        <dbReference type="SAM" id="MobiDB-lite"/>
    </source>
</evidence>
<evidence type="ECO:0000256" key="6">
    <source>
        <dbReference type="ARBA" id="ARBA00023242"/>
    </source>
</evidence>
<feature type="compositionally biased region" description="Polar residues" evidence="9">
    <location>
        <begin position="188"/>
        <end position="202"/>
    </location>
</feature>
<feature type="region of interest" description="Disordered" evidence="9">
    <location>
        <begin position="384"/>
        <end position="514"/>
    </location>
</feature>
<dbReference type="PANTHER" id="PTHR24323">
    <property type="entry name" value="CEH-10 HOMEODOMAIN-CONTAINING HOMOLOG"/>
    <property type="match status" value="1"/>
</dbReference>
<dbReference type="FunFam" id="1.10.10.60:FF:000020">
    <property type="entry name" value="Ceramide synthase 5"/>
    <property type="match status" value="1"/>
</dbReference>
<dbReference type="InterPro" id="IPR001356">
    <property type="entry name" value="HD"/>
</dbReference>
<feature type="compositionally biased region" description="Polar residues" evidence="9">
    <location>
        <begin position="384"/>
        <end position="399"/>
    </location>
</feature>
<protein>
    <recommendedName>
        <fullName evidence="10">Homeobox domain-containing protein</fullName>
    </recommendedName>
</protein>
<dbReference type="GO" id="GO:0005634">
    <property type="term" value="C:nucleus"/>
    <property type="evidence" value="ECO:0007669"/>
    <property type="project" value="UniProtKB-SubCell"/>
</dbReference>
<dbReference type="Proteomes" id="UP000053599">
    <property type="component" value="Unassembled WGS sequence"/>
</dbReference>
<dbReference type="EMBL" id="KN846952">
    <property type="protein sequence ID" value="KIV84037.1"/>
    <property type="molecule type" value="Genomic_DNA"/>
</dbReference>
<sequence>MEETANGVADPAVQAATKPQYAFETDSMTLSAADSTSTSASKAKRKRTSPQDHAVLEAAYLKNSKPDKAERQLIVGQVNMTEKEVQIWFQNRRQNDRRRSKPLQPHELVAHLHTRTTSPIQPQGTPVSFEGVPSASFLRPALVRAQSDVIARPASRAASIHDLLNPTSSSPSNNSQDAVHDSQETTDKSTPPSSFEDLTTVTPKGDRPQEVDAALSTESKEEKANGEQGSARKRDHDEMTGADGKAVDATGDSLKAPARVKEPLATSSSMVRLAMTVDGAVKVRTNDEPTPSPEKPRAAPPSSQVKTKSALARSKSAMNAVEVFRESSQGAQSKAGFGRSRDARTWEFYCDTNAKDALSTQAEAETAGSAVSAINLLRTNSLKSRAQALSPSVTKTNSRLAPASKDDKPKLSRAKSSLGRLQGLDGATDEVIKKGKQSGHARSPSDSDKENWAPGTQLSEHALRRTQPSGRQRPILQENEEMIFPDASSSRKRREAVVNNQQSPTKEKAKGDDLDCVKSLLSLSQGAWS</sequence>
<evidence type="ECO:0000256" key="5">
    <source>
        <dbReference type="ARBA" id="ARBA00023155"/>
    </source>
</evidence>
<evidence type="ECO:0000256" key="2">
    <source>
        <dbReference type="ARBA" id="ARBA00004127"/>
    </source>
</evidence>
<dbReference type="PANTHER" id="PTHR24323:SF7">
    <property type="entry name" value="HOMEOBOX DOMAIN-CONTAINING PROTEIN"/>
    <property type="match status" value="1"/>
</dbReference>
<evidence type="ECO:0000313" key="12">
    <source>
        <dbReference type="Proteomes" id="UP000053599"/>
    </source>
</evidence>
<dbReference type="InterPro" id="IPR009057">
    <property type="entry name" value="Homeodomain-like_sf"/>
</dbReference>
<dbReference type="GO" id="GO:0000976">
    <property type="term" value="F:transcription cis-regulatory region binding"/>
    <property type="evidence" value="ECO:0007669"/>
    <property type="project" value="TreeGrafter"/>
</dbReference>
<evidence type="ECO:0000313" key="11">
    <source>
        <dbReference type="EMBL" id="KIV84037.1"/>
    </source>
</evidence>
<accession>A0A0D1YMF2</accession>
<feature type="compositionally biased region" description="Basic and acidic residues" evidence="9">
    <location>
        <begin position="505"/>
        <end position="514"/>
    </location>
</feature>
<evidence type="ECO:0000259" key="10">
    <source>
        <dbReference type="PROSITE" id="PS50071"/>
    </source>
</evidence>
<keyword evidence="4 7" id="KW-0238">DNA-binding</keyword>
<dbReference type="PROSITE" id="PS50071">
    <property type="entry name" value="HOMEOBOX_2"/>
    <property type="match status" value="1"/>
</dbReference>
<evidence type="ECO:0000256" key="7">
    <source>
        <dbReference type="PROSITE-ProRule" id="PRU00108"/>
    </source>
</evidence>
<evidence type="ECO:0000256" key="4">
    <source>
        <dbReference type="ARBA" id="ARBA00023125"/>
    </source>
</evidence>
<dbReference type="GO" id="GO:0000981">
    <property type="term" value="F:DNA-binding transcription factor activity, RNA polymerase II-specific"/>
    <property type="evidence" value="ECO:0007669"/>
    <property type="project" value="InterPro"/>
</dbReference>
<dbReference type="AlphaFoldDB" id="A0A0D1YMF2"/>
<dbReference type="Pfam" id="PF00046">
    <property type="entry name" value="Homeodomain"/>
    <property type="match status" value="1"/>
</dbReference>
<keyword evidence="6 7" id="KW-0539">Nucleus</keyword>
<feature type="DNA-binding region" description="Homeobox" evidence="7">
    <location>
        <begin position="41"/>
        <end position="100"/>
    </location>
</feature>